<evidence type="ECO:0000313" key="4">
    <source>
        <dbReference type="Proteomes" id="UP000789342"/>
    </source>
</evidence>
<accession>A0A9N9B6L3</accession>
<gene>
    <name evidence="3" type="ORF">AMORRO_LOCUS5767</name>
</gene>
<name>A0A9N9B6L3_9GLOM</name>
<evidence type="ECO:0000256" key="1">
    <source>
        <dbReference type="SAM" id="Coils"/>
    </source>
</evidence>
<sequence>MPPKYQGRKTFHKVPSLPSDDDSRNSPEQEGDDIVQIFAAFHNRMERKAKDMQRRLSSDCETVIQHITEMAHELVFRQKQELEAKVKGYKRKQEELEEENLAVIKKLRSEEAKYLRLHDSIISELDKVEMAQMKTIQAFEKKYSSFIDDSNDQLQSPIVGKSTLENPFVDKMRQVSFLKFVRCPEKNVHS</sequence>
<dbReference type="Proteomes" id="UP000789342">
    <property type="component" value="Unassembled WGS sequence"/>
</dbReference>
<reference evidence="3" key="1">
    <citation type="submission" date="2021-06" db="EMBL/GenBank/DDBJ databases">
        <authorList>
            <person name="Kallberg Y."/>
            <person name="Tangrot J."/>
            <person name="Rosling A."/>
        </authorList>
    </citation>
    <scope>NUCLEOTIDE SEQUENCE</scope>
    <source>
        <strain evidence="3">CL551</strain>
    </source>
</reference>
<organism evidence="3 4">
    <name type="scientific">Acaulospora morrowiae</name>
    <dbReference type="NCBI Taxonomy" id="94023"/>
    <lineage>
        <taxon>Eukaryota</taxon>
        <taxon>Fungi</taxon>
        <taxon>Fungi incertae sedis</taxon>
        <taxon>Mucoromycota</taxon>
        <taxon>Glomeromycotina</taxon>
        <taxon>Glomeromycetes</taxon>
        <taxon>Diversisporales</taxon>
        <taxon>Acaulosporaceae</taxon>
        <taxon>Acaulospora</taxon>
    </lineage>
</organism>
<feature type="coiled-coil region" evidence="1">
    <location>
        <begin position="72"/>
        <end position="113"/>
    </location>
</feature>
<protein>
    <submittedName>
        <fullName evidence="3">10227_t:CDS:1</fullName>
    </submittedName>
</protein>
<comment type="caution">
    <text evidence="3">The sequence shown here is derived from an EMBL/GenBank/DDBJ whole genome shotgun (WGS) entry which is preliminary data.</text>
</comment>
<evidence type="ECO:0000256" key="2">
    <source>
        <dbReference type="SAM" id="MobiDB-lite"/>
    </source>
</evidence>
<dbReference type="OrthoDB" id="2343581at2759"/>
<dbReference type="EMBL" id="CAJVPV010003600">
    <property type="protein sequence ID" value="CAG8555362.1"/>
    <property type="molecule type" value="Genomic_DNA"/>
</dbReference>
<feature type="compositionally biased region" description="Basic residues" evidence="2">
    <location>
        <begin position="1"/>
        <end position="12"/>
    </location>
</feature>
<proteinExistence type="predicted"/>
<keyword evidence="1" id="KW-0175">Coiled coil</keyword>
<dbReference type="AlphaFoldDB" id="A0A9N9B6L3"/>
<feature type="region of interest" description="Disordered" evidence="2">
    <location>
        <begin position="1"/>
        <end position="32"/>
    </location>
</feature>
<evidence type="ECO:0000313" key="3">
    <source>
        <dbReference type="EMBL" id="CAG8555362.1"/>
    </source>
</evidence>
<keyword evidence="4" id="KW-1185">Reference proteome</keyword>